<gene>
    <name evidence="1" type="primary">46</name>
    <name evidence="1" type="ORF">SEA_BIPPER_46</name>
</gene>
<dbReference type="GeneID" id="29125767"/>
<dbReference type="KEGG" id="vg:29125767"/>
<dbReference type="Proteomes" id="UP000201826">
    <property type="component" value="Segment"/>
</dbReference>
<dbReference type="RefSeq" id="YP_009303193.1">
    <property type="nucleotide sequence ID" value="NC_031253.1"/>
</dbReference>
<sequence>MSDNVTATPGNSDGDYGKFAVLFSHASSAVYDELVTTHRFSSDVGARVFGDKIAYVQGVEYEVMELTADGWRSARGESPVEVIRRRWQGR</sequence>
<evidence type="ECO:0000313" key="2">
    <source>
        <dbReference type="Proteomes" id="UP000201826"/>
    </source>
</evidence>
<organism evidence="1 2">
    <name type="scientific">Mycobacterium phage Bipper</name>
    <dbReference type="NCBI Taxonomy" id="1805457"/>
    <lineage>
        <taxon>Viruses</taxon>
        <taxon>Duplodnaviria</taxon>
        <taxon>Heunggongvirae</taxon>
        <taxon>Uroviricota</taxon>
        <taxon>Caudoviricetes</taxon>
        <taxon>Bippervirus</taxon>
        <taxon>Bippervirus bipper</taxon>
    </lineage>
</organism>
<name>A0A142F2H4_9CAUD</name>
<keyword evidence="2" id="KW-1185">Reference proteome</keyword>
<protein>
    <submittedName>
        <fullName evidence="1">Uncharacterized protein</fullName>
    </submittedName>
</protein>
<reference evidence="2" key="1">
    <citation type="submission" date="2016-02" db="EMBL/GenBank/DDBJ databases">
        <authorList>
            <person name="Isern S."/>
            <person name="Barcellona C.M."/>
            <person name="Dozier K.D."/>
            <person name="Faust J.M."/>
            <person name="Fedrick A.J."/>
            <person name="Gagliardi L.E."/>
            <person name="Gatt S.M."/>
            <person name="Gleason P.S."/>
            <person name="Gomez E.A."/>
            <person name="Hoffman A.M."/>
            <person name="Jenkins M."/>
            <person name="Jones M.J."/>
            <person name="Lang J.F."/>
            <person name="Lequay S.M."/>
            <person name="Mars P.J."/>
            <person name="Mtchedlidze N."/>
            <person name="Osking Z.B."/>
            <person name="Paul L.M."/>
            <person name="Pica A.N."/>
            <person name="Robison M.D."/>
            <person name="Rodriguez D."/>
            <person name="Rosales K.A."/>
            <person name="Saravis L.E."/>
            <person name="Sisson B.M."/>
            <person name="Tan A.L."/>
            <person name="Voltaire R."/>
            <person name="Michael S.F."/>
            <person name="Warner M.H."/>
            <person name="Bradley K.W."/>
            <person name="Asai D.J."/>
            <person name="Bowman C.A."/>
            <person name="Russell D.A."/>
            <person name="Pope W.H."/>
            <person name="Jacobs-Sera D."/>
            <person name="Hendrix R.W."/>
            <person name="Hatfull G.F."/>
        </authorList>
    </citation>
    <scope>NUCLEOTIDE SEQUENCE [LARGE SCALE GENOMIC DNA]</scope>
</reference>
<proteinExistence type="predicted"/>
<evidence type="ECO:0000313" key="1">
    <source>
        <dbReference type="EMBL" id="AMQ66981.1"/>
    </source>
</evidence>
<accession>A0A142F2H4</accession>
<dbReference type="EMBL" id="KU728633">
    <property type="protein sequence ID" value="AMQ66981.1"/>
    <property type="molecule type" value="Genomic_DNA"/>
</dbReference>